<dbReference type="HAMAP" id="MF_00908">
    <property type="entry name" value="SeqA"/>
    <property type="match status" value="1"/>
</dbReference>
<dbReference type="InterPro" id="IPR005621">
    <property type="entry name" value="SeqA"/>
</dbReference>
<dbReference type="STRING" id="1129793.GPLA_1096"/>
<reference evidence="9" key="1">
    <citation type="journal article" date="2014" name="Environ. Microbiol.">
        <title>Comparative genomics of the marine bacterial genus Glaciecola reveals the high degree of genomic diversity and genomic characteristic for cold adaptation.</title>
        <authorList>
            <person name="Qin Q.L."/>
            <person name="Xie B.B."/>
            <person name="Yu Y."/>
            <person name="Shu Y.L."/>
            <person name="Rong J.C."/>
            <person name="Zhang Y.J."/>
            <person name="Zhao D.L."/>
            <person name="Chen X.L."/>
            <person name="Zhang X.Y."/>
            <person name="Chen B."/>
            <person name="Zhou B.C."/>
            <person name="Zhang Y.Z."/>
        </authorList>
    </citation>
    <scope>NUCLEOTIDE SEQUENCE [LARGE SCALE GENOMIC DNA]</scope>
    <source>
        <strain evidence="9">LMG 21857</strain>
    </source>
</reference>
<dbReference type="InterPro" id="IPR033761">
    <property type="entry name" value="SeqA_N"/>
</dbReference>
<keyword evidence="9" id="KW-1185">Reference proteome</keyword>
<dbReference type="SUPFAM" id="SSF47598">
    <property type="entry name" value="Ribbon-helix-helix"/>
    <property type="match status" value="1"/>
</dbReference>
<dbReference type="InterPro" id="IPR013321">
    <property type="entry name" value="Arc_rbn_hlx_hlx"/>
</dbReference>
<comment type="subcellular location">
    <subcellularLocation>
        <location evidence="4 5">Cytoplasm</location>
    </subcellularLocation>
</comment>
<gene>
    <name evidence="4 8" type="primary">seqA</name>
    <name evidence="8" type="ORF">GPLA_1096</name>
</gene>
<evidence type="ECO:0000256" key="1">
    <source>
        <dbReference type="ARBA" id="ARBA00022490"/>
    </source>
</evidence>
<dbReference type="Pfam" id="PF17206">
    <property type="entry name" value="SeqA_N"/>
    <property type="match status" value="1"/>
</dbReference>
<feature type="domain" description="Negative modulator of initiation of replication SeqA N-terminal" evidence="7">
    <location>
        <begin position="1"/>
        <end position="32"/>
    </location>
</feature>
<protein>
    <recommendedName>
        <fullName evidence="4 5">Negative modulator of initiation of replication</fullName>
    </recommendedName>
</protein>
<dbReference type="GO" id="GO:0032297">
    <property type="term" value="P:negative regulation of DNA-templated DNA replication initiation"/>
    <property type="evidence" value="ECO:0007669"/>
    <property type="project" value="UniProtKB-UniRule"/>
</dbReference>
<dbReference type="PIRSF" id="PIRSF019401">
    <property type="entry name" value="SeqA"/>
    <property type="match status" value="1"/>
</dbReference>
<comment type="similarity">
    <text evidence="4 5">Belongs to the SeqA family.</text>
</comment>
<dbReference type="SUPFAM" id="SSF82808">
    <property type="entry name" value="Replication modulator SeqA, C-terminal DNA-binding domain"/>
    <property type="match status" value="1"/>
</dbReference>
<evidence type="ECO:0000256" key="5">
    <source>
        <dbReference type="PIRNR" id="PIRNR019401"/>
    </source>
</evidence>
<dbReference type="InterPro" id="IPR026577">
    <property type="entry name" value="SeqA_DNA-bd_C"/>
</dbReference>
<dbReference type="GO" id="GO:0006355">
    <property type="term" value="P:regulation of DNA-templated transcription"/>
    <property type="evidence" value="ECO:0007669"/>
    <property type="project" value="InterPro"/>
</dbReference>
<dbReference type="Gene3D" id="1.10.1220.10">
    <property type="entry name" value="Met repressor-like"/>
    <property type="match status" value="1"/>
</dbReference>
<dbReference type="GO" id="GO:0003677">
    <property type="term" value="F:DNA binding"/>
    <property type="evidence" value="ECO:0007669"/>
    <property type="project" value="UniProtKB-UniRule"/>
</dbReference>
<keyword evidence="2 4" id="KW-0236">DNA replication inhibitor</keyword>
<evidence type="ECO:0000256" key="4">
    <source>
        <dbReference type="HAMAP-Rule" id="MF_00908"/>
    </source>
</evidence>
<evidence type="ECO:0000259" key="7">
    <source>
        <dbReference type="Pfam" id="PF17206"/>
    </source>
</evidence>
<feature type="domain" description="Replication modulator SeqA C-terminal DNA-binding" evidence="6">
    <location>
        <begin position="61"/>
        <end position="161"/>
    </location>
</feature>
<comment type="caution">
    <text evidence="8">The sequence shown here is derived from an EMBL/GenBank/DDBJ whole genome shotgun (WGS) entry which is preliminary data.</text>
</comment>
<evidence type="ECO:0000313" key="9">
    <source>
        <dbReference type="Proteomes" id="UP000006322"/>
    </source>
</evidence>
<dbReference type="Proteomes" id="UP000006322">
    <property type="component" value="Unassembled WGS sequence"/>
</dbReference>
<comment type="function">
    <text evidence="4 5">Negative regulator of replication initiation, which contributes to regulation of DNA replication and ensures that replication initiation occurs exactly once per chromosome per cell cycle. Binds to pairs of hemimethylated GATC sequences in the oriC region, thus preventing assembly of replication proteins and re-initiation at newly replicated origins. Repression is relieved when the region becomes fully methylated.</text>
</comment>
<dbReference type="Pfam" id="PF03925">
    <property type="entry name" value="SeqA"/>
    <property type="match status" value="1"/>
</dbReference>
<evidence type="ECO:0000313" key="8">
    <source>
        <dbReference type="EMBL" id="GAC32011.1"/>
    </source>
</evidence>
<comment type="subunit">
    <text evidence="4">Homodimer. Polymerizes to form helical filaments.</text>
</comment>
<dbReference type="InterPro" id="IPR036835">
    <property type="entry name" value="SeqA_DNA-bd_C_sf"/>
</dbReference>
<accession>K6Z737</accession>
<evidence type="ECO:0000259" key="6">
    <source>
        <dbReference type="Pfam" id="PF03925"/>
    </source>
</evidence>
<sequence length="173" mass="19431">MKNIEIEDDLYAYIASQTQHIGETASDILRRLVMPQGSVLKQAVSTKQTGRIVPTGNVFSQITTEELREYPKMVERFIKILSVLENLHGAQFDEVLTLSGRNRVYFAKDKDTLLQASSVTNPKQIGESTFWVMTNNNTAKKASLLKEVADVLGYSTDDAQRLAVLFAPELYED</sequence>
<dbReference type="RefSeq" id="WP_007103815.1">
    <property type="nucleotide sequence ID" value="NZ_BAER01000025.1"/>
</dbReference>
<proteinExistence type="inferred from homology"/>
<organism evidence="8 9">
    <name type="scientific">Paraglaciecola polaris LMG 21857</name>
    <dbReference type="NCBI Taxonomy" id="1129793"/>
    <lineage>
        <taxon>Bacteria</taxon>
        <taxon>Pseudomonadati</taxon>
        <taxon>Pseudomonadota</taxon>
        <taxon>Gammaproteobacteria</taxon>
        <taxon>Alteromonadales</taxon>
        <taxon>Alteromonadaceae</taxon>
        <taxon>Paraglaciecola</taxon>
    </lineage>
</organism>
<dbReference type="OrthoDB" id="5591069at2"/>
<dbReference type="GO" id="GO:0005737">
    <property type="term" value="C:cytoplasm"/>
    <property type="evidence" value="ECO:0007669"/>
    <property type="project" value="UniProtKB-SubCell"/>
</dbReference>
<name>K6Z737_9ALTE</name>
<dbReference type="AlphaFoldDB" id="K6Z737"/>
<keyword evidence="1 4" id="KW-0963">Cytoplasm</keyword>
<dbReference type="EMBL" id="BAER01000025">
    <property type="protein sequence ID" value="GAC32011.1"/>
    <property type="molecule type" value="Genomic_DNA"/>
</dbReference>
<dbReference type="InterPro" id="IPR010985">
    <property type="entry name" value="Ribbon_hlx_hlx"/>
</dbReference>
<evidence type="ECO:0000256" key="2">
    <source>
        <dbReference type="ARBA" id="ARBA00022880"/>
    </source>
</evidence>
<evidence type="ECO:0000256" key="3">
    <source>
        <dbReference type="ARBA" id="ARBA00023125"/>
    </source>
</evidence>
<dbReference type="Gene3D" id="1.20.1380.10">
    <property type="entry name" value="Replication modulator SeqA, C-terminal DNA-binding domain"/>
    <property type="match status" value="1"/>
</dbReference>
<comment type="caution">
    <text evidence="4">Lacks conserved residue(s) required for the propagation of feature annotation.</text>
</comment>
<keyword evidence="3 4" id="KW-0238">DNA-binding</keyword>